<dbReference type="Pfam" id="PF00743">
    <property type="entry name" value="FMO-like"/>
    <property type="match status" value="1"/>
</dbReference>
<dbReference type="PANTHER" id="PTHR42877">
    <property type="entry name" value="L-ORNITHINE N(5)-MONOOXYGENASE-RELATED"/>
    <property type="match status" value="1"/>
</dbReference>
<evidence type="ECO:0000259" key="6">
    <source>
        <dbReference type="SMART" id="SM00906"/>
    </source>
</evidence>
<accession>A0A8H4CXS2</accession>
<dbReference type="InterPro" id="IPR020946">
    <property type="entry name" value="Flavin_mOase-like"/>
</dbReference>
<evidence type="ECO:0000256" key="3">
    <source>
        <dbReference type="ARBA" id="ARBA00022827"/>
    </source>
</evidence>
<dbReference type="CDD" id="cd12148">
    <property type="entry name" value="fungal_TF_MHR"/>
    <property type="match status" value="1"/>
</dbReference>
<dbReference type="GO" id="GO:0003677">
    <property type="term" value="F:DNA binding"/>
    <property type="evidence" value="ECO:0007669"/>
    <property type="project" value="InterPro"/>
</dbReference>
<keyword evidence="4" id="KW-0560">Oxidoreductase</keyword>
<gene>
    <name evidence="7" type="ORF">GCG54_00003668</name>
</gene>
<dbReference type="GO" id="GO:0006351">
    <property type="term" value="P:DNA-templated transcription"/>
    <property type="evidence" value="ECO:0007669"/>
    <property type="project" value="InterPro"/>
</dbReference>
<dbReference type="GO" id="GO:0004499">
    <property type="term" value="F:N,N-dimethylaniline monooxygenase activity"/>
    <property type="evidence" value="ECO:0007669"/>
    <property type="project" value="InterPro"/>
</dbReference>
<dbReference type="PANTHER" id="PTHR42877:SF7">
    <property type="entry name" value="FLAVIN-BINDING MONOOXYGENASE-RELATED"/>
    <property type="match status" value="1"/>
</dbReference>
<evidence type="ECO:0000256" key="4">
    <source>
        <dbReference type="ARBA" id="ARBA00023002"/>
    </source>
</evidence>
<dbReference type="CDD" id="cd15486">
    <property type="entry name" value="ZIP_Sip4"/>
    <property type="match status" value="1"/>
</dbReference>
<reference evidence="7" key="1">
    <citation type="journal article" date="2020" name="Phytopathology">
        <title>Genome sequence and comparative analysis of Colletotrichum gloeosporioides isolated from Liriodendron leaves.</title>
        <authorList>
            <person name="Fu F.F."/>
            <person name="Hao Z."/>
            <person name="Wang P."/>
            <person name="Lu Y."/>
            <person name="Xue L.J."/>
            <person name="Wei G."/>
            <person name="Tian Y."/>
            <person name="Baishi H."/>
            <person name="Xu H."/>
            <person name="Shi J."/>
            <person name="Cheng T."/>
            <person name="Wang G."/>
            <person name="Yi Y."/>
            <person name="Chen J."/>
        </authorList>
    </citation>
    <scope>NUCLEOTIDE SEQUENCE</scope>
    <source>
        <strain evidence="7">Lc1</strain>
    </source>
</reference>
<evidence type="ECO:0000256" key="5">
    <source>
        <dbReference type="ARBA" id="ARBA00023242"/>
    </source>
</evidence>
<keyword evidence="5" id="KW-0539">Nucleus</keyword>
<keyword evidence="7" id="KW-0503">Monooxygenase</keyword>
<organism evidence="7 8">
    <name type="scientific">Colletotrichum gloeosporioides</name>
    <name type="common">Anthracnose fungus</name>
    <name type="synonym">Glomerella cingulata</name>
    <dbReference type="NCBI Taxonomy" id="474922"/>
    <lineage>
        <taxon>Eukaryota</taxon>
        <taxon>Fungi</taxon>
        <taxon>Dikarya</taxon>
        <taxon>Ascomycota</taxon>
        <taxon>Pezizomycotina</taxon>
        <taxon>Sordariomycetes</taxon>
        <taxon>Hypocreomycetidae</taxon>
        <taxon>Glomerellales</taxon>
        <taxon>Glomerellaceae</taxon>
        <taxon>Colletotrichum</taxon>
        <taxon>Colletotrichum gloeosporioides species complex</taxon>
    </lineage>
</organism>
<keyword evidence="2" id="KW-0285">Flavoprotein</keyword>
<dbReference type="GeneID" id="69010826"/>
<dbReference type="GO" id="GO:0008270">
    <property type="term" value="F:zinc ion binding"/>
    <property type="evidence" value="ECO:0007669"/>
    <property type="project" value="InterPro"/>
</dbReference>
<dbReference type="GO" id="GO:0050661">
    <property type="term" value="F:NADP binding"/>
    <property type="evidence" value="ECO:0007669"/>
    <property type="project" value="InterPro"/>
</dbReference>
<dbReference type="Gene3D" id="3.50.50.60">
    <property type="entry name" value="FAD/NAD(P)-binding domain"/>
    <property type="match status" value="2"/>
</dbReference>
<name>A0A8H4CXS2_COLGL</name>
<dbReference type="GO" id="GO:0000981">
    <property type="term" value="F:DNA-binding transcription factor activity, RNA polymerase II-specific"/>
    <property type="evidence" value="ECO:0007669"/>
    <property type="project" value="InterPro"/>
</dbReference>
<dbReference type="InterPro" id="IPR051209">
    <property type="entry name" value="FAD-bind_Monooxygenase_sf"/>
</dbReference>
<dbReference type="SMART" id="SM00906">
    <property type="entry name" value="Fungal_trans"/>
    <property type="match status" value="1"/>
</dbReference>
<comment type="similarity">
    <text evidence="1">Belongs to the FAD-binding monooxygenase family.</text>
</comment>
<keyword evidence="3" id="KW-0274">FAD</keyword>
<evidence type="ECO:0000256" key="2">
    <source>
        <dbReference type="ARBA" id="ARBA00022630"/>
    </source>
</evidence>
<dbReference type="EMBL" id="WVTB01000005">
    <property type="protein sequence ID" value="KAF3811919.1"/>
    <property type="molecule type" value="Genomic_DNA"/>
</dbReference>
<dbReference type="Proteomes" id="UP000613401">
    <property type="component" value="Unassembled WGS sequence"/>
</dbReference>
<comment type="caution">
    <text evidence="7">The sequence shown here is derived from an EMBL/GenBank/DDBJ whole genome shotgun (WGS) entry which is preliminary data.</text>
</comment>
<dbReference type="AlphaFoldDB" id="A0A8H4CXS2"/>
<dbReference type="RefSeq" id="XP_045271078.1">
    <property type="nucleotide sequence ID" value="XM_045403738.1"/>
</dbReference>
<dbReference type="SUPFAM" id="SSF51905">
    <property type="entry name" value="FAD/NAD(P)-binding domain"/>
    <property type="match status" value="2"/>
</dbReference>
<reference evidence="7" key="2">
    <citation type="submission" date="2020-03" db="EMBL/GenBank/DDBJ databases">
        <authorList>
            <person name="Fu F.-F."/>
            <person name="Chen J."/>
        </authorList>
    </citation>
    <scope>NUCLEOTIDE SEQUENCE</scope>
    <source>
        <strain evidence="7">Lc1</strain>
    </source>
</reference>
<sequence>MNTSGNHKSWDVPVDFARRMKVICIGAGMSGILCGIRFKQRIPNLDLVIYEKNSEVGGVWLENRYPGVTCGKLNSEMPLNALSLTVTPDVIRCAVSFQYTFENNPNWSHFFSPGPEIGRYFQSVAEKYGMKSLVKFQHAFKSARWLEDEAQWEVTLVNMTDGTEFKDYCNVFVKATGNLNKWMWPKIDGLHTFRGPLIHSANWDESFDPKAKRVAVVGYGATAVQLVPAILPEVRHMDHYVRGQAWISPAGYVAADPRKNTSDIHNFPFPPEEQERFEKYPVEYLNYRHQVENFVNKFQLVHWVGSDMNKTFSKATEDSMLRRLATRPDIFDALKPTYPVLCRRVSPGPRYLEALTEPNLNFIPQEIRKVTETGIVDDVGVYREVDAIICATGFDTSLSLKETPIFGRGGVSLDDLWEEEPGAYMSMCPPEMPNCFFFVGPNGAPGAGSTIQMSEVTCEYMIKCILKLQRENLKYMVPKISAVNAFMKQVDRYFEKTTFAFTCNNWAKRTSNGRMLGYWPGSAVHQRATLMHPRFEDFEYVSNDEDESDSLAWMGNGMTMAQEMNTSTTGYLDLVDKPPVIGKPAVSLPRNNHEDVRACIIEDPSTKRQYPRGYVEALEERVARLEASLSVEDGDFDSIDHDFNRPHKHNQQPQEVPVSIVASIDANVQDSLQNESANNNGETMNELSEGPSVLDLLCLRAAGGEPHYFGSSSAFSFTKLFTARLRGAQVRGPGMTLGGVSNSFVQSRPRAVPAPMPGREVARILTSSYFDNVHPQYPFLHRPTYTEYEDAVMTACENGLTPDPLKAFFVFMVTAVGALAVPFAGAPLPESLYTAAEDLFEHVLQLNSLETIQALLCCAMYSLRSPIGVSIWTLSGLAVRQCVELGLHRDIPWSKVESNTLKTEVRRRVFWCSYNLDRACAVTLGRPVSITDEDIDVALFLDIDDENITPTGFLAQARTSNLESATVVSSALHTIRLRRIWARMQRTIYRETHSVSPHRNSSSTQKFKDELRAWMDAAPEQLVEGCAANNAFGSPEWYKLMYHHSILLLHRRRLVVRQRSSHDQSRWAAPECDDASVYLDCASSSQAICELYRTLYLSQRLNDTWGALHVLFLAGLTYVHCLWNSPETRNTIRRDIVSSTCTSCMIVLAVMSERWDAVAPYRDTFEALSNATQAMLVDLETASCMPSGPVLSSLQADQVSNYFAGMADIGICSSVEQLLMDMITVEY</sequence>
<proteinExistence type="inferred from homology"/>
<protein>
    <submittedName>
        <fullName evidence="7">Putative sterigmatocystin biosynthesis monooxygenase stcW</fullName>
    </submittedName>
</protein>
<dbReference type="InterPro" id="IPR036188">
    <property type="entry name" value="FAD/NAD-bd_sf"/>
</dbReference>
<evidence type="ECO:0000313" key="8">
    <source>
        <dbReference type="Proteomes" id="UP000613401"/>
    </source>
</evidence>
<dbReference type="InterPro" id="IPR007219">
    <property type="entry name" value="XnlR_reg_dom"/>
</dbReference>
<dbReference type="Gene3D" id="4.10.240.10">
    <property type="entry name" value="Zn(2)-C6 fungal-type DNA-binding domain"/>
    <property type="match status" value="1"/>
</dbReference>
<evidence type="ECO:0000256" key="1">
    <source>
        <dbReference type="ARBA" id="ARBA00010139"/>
    </source>
</evidence>
<keyword evidence="8" id="KW-1185">Reference proteome</keyword>
<dbReference type="Pfam" id="PF04082">
    <property type="entry name" value="Fungal_trans"/>
    <property type="match status" value="1"/>
</dbReference>
<dbReference type="InterPro" id="IPR036864">
    <property type="entry name" value="Zn2-C6_fun-type_DNA-bd_sf"/>
</dbReference>
<dbReference type="GO" id="GO:0050660">
    <property type="term" value="F:flavin adenine dinucleotide binding"/>
    <property type="evidence" value="ECO:0007669"/>
    <property type="project" value="InterPro"/>
</dbReference>
<feature type="domain" description="Xylanolytic transcriptional activator regulatory" evidence="6">
    <location>
        <begin position="871"/>
        <end position="946"/>
    </location>
</feature>
<evidence type="ECO:0000313" key="7">
    <source>
        <dbReference type="EMBL" id="KAF3811919.1"/>
    </source>
</evidence>